<dbReference type="Pfam" id="PF07372">
    <property type="entry name" value="DUF1491"/>
    <property type="match status" value="1"/>
</dbReference>
<proteinExistence type="predicted"/>
<evidence type="ECO:0008006" key="3">
    <source>
        <dbReference type="Google" id="ProtNLM"/>
    </source>
</evidence>
<protein>
    <recommendedName>
        <fullName evidence="3">GTP-binding protein Era</fullName>
    </recommendedName>
</protein>
<dbReference type="EMBL" id="LBHB01000002">
    <property type="protein sequence ID" value="KLE34313.1"/>
    <property type="molecule type" value="Genomic_DNA"/>
</dbReference>
<sequence>MDARLPVHLEVSGLIRQVQAAGGFATVIAKGERDAGTLIIICGENGTKLRAYERMPQPGKDRKWVLAKAEDIEDPRDFADWCDRRRQQDPDLWILEIDIRDGERFLDPPVAKG</sequence>
<gene>
    <name evidence="1" type="ORF">AAW00_08695</name>
</gene>
<evidence type="ECO:0000313" key="1">
    <source>
        <dbReference type="EMBL" id="KLE34313.1"/>
    </source>
</evidence>
<accession>A0A0G9MYG4</accession>
<dbReference type="RefSeq" id="WP_047003962.1">
    <property type="nucleotide sequence ID" value="NZ_LBHB01000002.1"/>
</dbReference>
<dbReference type="OrthoDB" id="9809136at2"/>
<evidence type="ECO:0000313" key="2">
    <source>
        <dbReference type="Proteomes" id="UP000053464"/>
    </source>
</evidence>
<dbReference type="AlphaFoldDB" id="A0A0G9MYG4"/>
<organism evidence="1 2">
    <name type="scientific">Aurantiacibacter luteus</name>
    <dbReference type="NCBI Taxonomy" id="1581420"/>
    <lineage>
        <taxon>Bacteria</taxon>
        <taxon>Pseudomonadati</taxon>
        <taxon>Pseudomonadota</taxon>
        <taxon>Alphaproteobacteria</taxon>
        <taxon>Sphingomonadales</taxon>
        <taxon>Erythrobacteraceae</taxon>
        <taxon>Aurantiacibacter</taxon>
    </lineage>
</organism>
<name>A0A0G9MYG4_9SPHN</name>
<dbReference type="Gene3D" id="3.40.1530.20">
    <property type="entry name" value="Protein of unknown function (DUF1491)"/>
    <property type="match status" value="1"/>
</dbReference>
<comment type="caution">
    <text evidence="1">The sequence shown here is derived from an EMBL/GenBank/DDBJ whole genome shotgun (WGS) entry which is preliminary data.</text>
</comment>
<dbReference type="InterPro" id="IPR009964">
    <property type="entry name" value="DUF1491"/>
</dbReference>
<dbReference type="Proteomes" id="UP000053464">
    <property type="component" value="Unassembled WGS sequence"/>
</dbReference>
<reference evidence="1 2" key="1">
    <citation type="submission" date="2015-04" db="EMBL/GenBank/DDBJ databases">
        <title>The draft genome sequence of Erythrobacter luteus KA37.</title>
        <authorList>
            <person name="Zhuang L."/>
            <person name="Liu Y."/>
            <person name="Shao Z."/>
        </authorList>
    </citation>
    <scope>NUCLEOTIDE SEQUENCE [LARGE SCALE GENOMIC DNA]</scope>
    <source>
        <strain evidence="1 2">KA37</strain>
    </source>
</reference>
<dbReference type="PATRIC" id="fig|1581420.6.peg.1787"/>
<keyword evidence="2" id="KW-1185">Reference proteome</keyword>
<dbReference type="STRING" id="1581420.AAW00_08695"/>